<accession>A0ACA9PUL7</accession>
<protein>
    <submittedName>
        <fullName evidence="1">11443_t:CDS:1</fullName>
    </submittedName>
</protein>
<sequence>LSIESIELPPCDFLEFISAESSILQFSNRKTCRLHIADYSCKRISGNLCDQDWPCLEVLTAPVFLISKLQAGFPHLREINLEDMGTEGSVTEFFCQVALHPDLCPVLEALSIDECPEWDIFFIMLERRLFLGADRATAFKSITFSFGTPLSILPHIHEILQGRLPNRPSNFDLSRISKVTTLLDRTVYVRIGSSLENQGLTSLLQAGLCRLY</sequence>
<organism evidence="1 2">
    <name type="scientific">Acaulospora colombiana</name>
    <dbReference type="NCBI Taxonomy" id="27376"/>
    <lineage>
        <taxon>Eukaryota</taxon>
        <taxon>Fungi</taxon>
        <taxon>Fungi incertae sedis</taxon>
        <taxon>Mucoromycota</taxon>
        <taxon>Glomeromycotina</taxon>
        <taxon>Glomeromycetes</taxon>
        <taxon>Diversisporales</taxon>
        <taxon>Acaulosporaceae</taxon>
        <taxon>Acaulospora</taxon>
    </lineage>
</organism>
<name>A0ACA9PUL7_9GLOM</name>
<dbReference type="EMBL" id="CAJVPT010040349">
    <property type="protein sequence ID" value="CAG8725215.1"/>
    <property type="molecule type" value="Genomic_DNA"/>
</dbReference>
<keyword evidence="2" id="KW-1185">Reference proteome</keyword>
<proteinExistence type="predicted"/>
<gene>
    <name evidence="1" type="ORF">ACOLOM_LOCUS11329</name>
</gene>
<evidence type="ECO:0000313" key="2">
    <source>
        <dbReference type="Proteomes" id="UP000789525"/>
    </source>
</evidence>
<feature type="non-terminal residue" evidence="1">
    <location>
        <position position="1"/>
    </location>
</feature>
<comment type="caution">
    <text evidence="1">The sequence shown here is derived from an EMBL/GenBank/DDBJ whole genome shotgun (WGS) entry which is preliminary data.</text>
</comment>
<evidence type="ECO:0000313" key="1">
    <source>
        <dbReference type="EMBL" id="CAG8725215.1"/>
    </source>
</evidence>
<dbReference type="Proteomes" id="UP000789525">
    <property type="component" value="Unassembled WGS sequence"/>
</dbReference>
<reference evidence="1" key="1">
    <citation type="submission" date="2021-06" db="EMBL/GenBank/DDBJ databases">
        <authorList>
            <person name="Kallberg Y."/>
            <person name="Tangrot J."/>
            <person name="Rosling A."/>
        </authorList>
    </citation>
    <scope>NUCLEOTIDE SEQUENCE</scope>
    <source>
        <strain evidence="1">CL356</strain>
    </source>
</reference>